<reference evidence="1 2" key="1">
    <citation type="submission" date="2023-11" db="EMBL/GenBank/DDBJ databases">
        <title>MicrobeMod: A computational toolkit for identifying prokaryotic methylation and restriction-modification with nanopore sequencing.</title>
        <authorList>
            <person name="Crits-Christoph A."/>
            <person name="Kang S.C."/>
            <person name="Lee H."/>
            <person name="Ostrov N."/>
        </authorList>
    </citation>
    <scope>NUCLEOTIDE SEQUENCE [LARGE SCALE GENOMIC DNA]</scope>
    <source>
        <strain evidence="1 2">DSMZ 16071</strain>
    </source>
</reference>
<evidence type="ECO:0008006" key="3">
    <source>
        <dbReference type="Google" id="ProtNLM"/>
    </source>
</evidence>
<organism evidence="1 2">
    <name type="scientific">Kangiella aquimarina</name>
    <dbReference type="NCBI Taxonomy" id="261965"/>
    <lineage>
        <taxon>Bacteria</taxon>
        <taxon>Pseudomonadati</taxon>
        <taxon>Pseudomonadota</taxon>
        <taxon>Gammaproteobacteria</taxon>
        <taxon>Kangiellales</taxon>
        <taxon>Kangiellaceae</taxon>
        <taxon>Kangiella</taxon>
    </lineage>
</organism>
<proteinExistence type="predicted"/>
<sequence length="157" mass="18231">MSIIKKHFKLILLLVIAACATLIFNLLKSEGHIKTYSTCVSSIKIDAYNDSKELKAIYYTSRCDDSKKLKNIIYIEDMRNNKTGQRVFEGYSDQPANMYLFWDEYDGLYVVGTESEVITSERKINSNYRVEYLPLRQLRASLSKAYSEYKNSQLGNY</sequence>
<dbReference type="EMBL" id="CP140158">
    <property type="protein sequence ID" value="WQG84329.1"/>
    <property type="molecule type" value="Genomic_DNA"/>
</dbReference>
<evidence type="ECO:0000313" key="1">
    <source>
        <dbReference type="EMBL" id="WQG84329.1"/>
    </source>
</evidence>
<gene>
    <name evidence="1" type="ORF">SR900_07610</name>
</gene>
<evidence type="ECO:0000313" key="2">
    <source>
        <dbReference type="Proteomes" id="UP001324185"/>
    </source>
</evidence>
<accession>A0ABZ0X1R6</accession>
<protein>
    <recommendedName>
        <fullName evidence="3">Lipoprotein</fullName>
    </recommendedName>
</protein>
<keyword evidence="2" id="KW-1185">Reference proteome</keyword>
<dbReference type="RefSeq" id="WP_018624796.1">
    <property type="nucleotide sequence ID" value="NZ_CP140158.1"/>
</dbReference>
<dbReference type="Proteomes" id="UP001324185">
    <property type="component" value="Chromosome"/>
</dbReference>
<name>A0ABZ0X1R6_9GAMM</name>